<sequence length="697" mass="75359">MLDWAVVFAGTVLGVLVLFRPKLLGLPRSFHGSTLLGFALLTIGLTAPLVLRPEQMMLESGAETDAFIGTWDLWWTAQAIGSGQNPYFTDMLFAPEGTDLSLHTHAVTEGVLFLPVLAVFGMDGPPGIFGVYNCIVLLSFLLTAYFAYRLALTLTASRDGSILAGLVVGFSNFRFANTVRLHVLSMEWLVLLMWTWVLLWRSPRPERWVGVAIAGVLLANASLELTAYAAVLLSVWTLVELGSRFLPKRNAKEPGGADGSKKPSGTHGSKEPGGTHGSKRPGGANGSNRPGGTNGSKDPSASVRPKGANATTAKETAAPPRANSPLMSAIGKGAWGPIVAAVISVLGLTPLLVRLLPRLGDRPAFEPRLAEHFSADLLDFIIPNPRHPIWGHDFARKTAGLHLGDDGFGQSVGIVVLLLFVGAGIQAFRTGRGRRWWLGGLACLLLALGPTLHVAGKSVGLPMPQKILSAIIPILGQSRTPIRWMAPASLCIGMSIAWGWAALRGPLRRDFDLAAVGVFVFLLVTMLAAPMQFTEEPIPEVYHYVGDVSNKGGLGRATLLHLPGMLPREAMLYQTIHGQRMIEDVSPAVPLHDAELVALTDPRYAIFVRELGQPGALAALGSDGIARAAADLRAYLEQFEIRWIIVPSDRVYHEWALGSLFPESAFGRPLYDAYRENLRLLRPIEELEMQGFTVFRF</sequence>
<name>A0A956NCZ0_UNCEI</name>
<keyword evidence="2" id="KW-0812">Transmembrane</keyword>
<gene>
    <name evidence="3" type="ORF">KDA27_13980</name>
</gene>
<dbReference type="AlphaFoldDB" id="A0A956NCZ0"/>
<feature type="transmembrane region" description="Helical" evidence="2">
    <location>
        <begin position="437"/>
        <end position="456"/>
    </location>
</feature>
<feature type="transmembrane region" description="Helical" evidence="2">
    <location>
        <begin position="127"/>
        <end position="148"/>
    </location>
</feature>
<feature type="transmembrane region" description="Helical" evidence="2">
    <location>
        <begin position="183"/>
        <end position="202"/>
    </location>
</feature>
<keyword evidence="2" id="KW-0472">Membrane</keyword>
<organism evidence="3 4">
    <name type="scientific">Eiseniibacteriota bacterium</name>
    <dbReference type="NCBI Taxonomy" id="2212470"/>
    <lineage>
        <taxon>Bacteria</taxon>
        <taxon>Candidatus Eiseniibacteriota</taxon>
    </lineage>
</organism>
<feature type="transmembrane region" description="Helical" evidence="2">
    <location>
        <begin position="513"/>
        <end position="533"/>
    </location>
</feature>
<feature type="transmembrane region" description="Helical" evidence="2">
    <location>
        <begin position="208"/>
        <end position="239"/>
    </location>
</feature>
<dbReference type="Proteomes" id="UP000739538">
    <property type="component" value="Unassembled WGS sequence"/>
</dbReference>
<evidence type="ECO:0000313" key="3">
    <source>
        <dbReference type="EMBL" id="MCA9756909.1"/>
    </source>
</evidence>
<feature type="transmembrane region" description="Helical" evidence="2">
    <location>
        <begin position="334"/>
        <end position="353"/>
    </location>
</feature>
<feature type="transmembrane region" description="Helical" evidence="2">
    <location>
        <begin position="35"/>
        <end position="51"/>
    </location>
</feature>
<evidence type="ECO:0008006" key="5">
    <source>
        <dbReference type="Google" id="ProtNLM"/>
    </source>
</evidence>
<reference evidence="3" key="2">
    <citation type="journal article" date="2021" name="Microbiome">
        <title>Successional dynamics and alternative stable states in a saline activated sludge microbial community over 9 years.</title>
        <authorList>
            <person name="Wang Y."/>
            <person name="Ye J."/>
            <person name="Ju F."/>
            <person name="Liu L."/>
            <person name="Boyd J.A."/>
            <person name="Deng Y."/>
            <person name="Parks D.H."/>
            <person name="Jiang X."/>
            <person name="Yin X."/>
            <person name="Woodcroft B.J."/>
            <person name="Tyson G.W."/>
            <person name="Hugenholtz P."/>
            <person name="Polz M.F."/>
            <person name="Zhang T."/>
        </authorList>
    </citation>
    <scope>NUCLEOTIDE SEQUENCE</scope>
    <source>
        <strain evidence="3">HKST-UBA02</strain>
    </source>
</reference>
<keyword evidence="2" id="KW-1133">Transmembrane helix</keyword>
<feature type="transmembrane region" description="Helical" evidence="2">
    <location>
        <begin position="482"/>
        <end position="501"/>
    </location>
</feature>
<dbReference type="EMBL" id="JAGQHS010000072">
    <property type="protein sequence ID" value="MCA9756909.1"/>
    <property type="molecule type" value="Genomic_DNA"/>
</dbReference>
<feature type="transmembrane region" description="Helical" evidence="2">
    <location>
        <begin position="6"/>
        <end position="23"/>
    </location>
</feature>
<protein>
    <recommendedName>
        <fullName evidence="5">Glycosyltransferase RgtA/B/C/D-like domain-containing protein</fullName>
    </recommendedName>
</protein>
<feature type="transmembrane region" description="Helical" evidence="2">
    <location>
        <begin position="407"/>
        <end position="425"/>
    </location>
</feature>
<reference evidence="3" key="1">
    <citation type="submission" date="2020-04" db="EMBL/GenBank/DDBJ databases">
        <authorList>
            <person name="Zhang T."/>
        </authorList>
    </citation>
    <scope>NUCLEOTIDE SEQUENCE</scope>
    <source>
        <strain evidence="3">HKST-UBA02</strain>
    </source>
</reference>
<proteinExistence type="predicted"/>
<feature type="compositionally biased region" description="Polar residues" evidence="1">
    <location>
        <begin position="286"/>
        <end position="299"/>
    </location>
</feature>
<evidence type="ECO:0000313" key="4">
    <source>
        <dbReference type="Proteomes" id="UP000739538"/>
    </source>
</evidence>
<evidence type="ECO:0000256" key="2">
    <source>
        <dbReference type="SAM" id="Phobius"/>
    </source>
</evidence>
<comment type="caution">
    <text evidence="3">The sequence shown here is derived from an EMBL/GenBank/DDBJ whole genome shotgun (WGS) entry which is preliminary data.</text>
</comment>
<evidence type="ECO:0000256" key="1">
    <source>
        <dbReference type="SAM" id="MobiDB-lite"/>
    </source>
</evidence>
<feature type="region of interest" description="Disordered" evidence="1">
    <location>
        <begin position="249"/>
        <end position="324"/>
    </location>
</feature>
<accession>A0A956NCZ0</accession>